<feature type="region of interest" description="Disordered" evidence="3">
    <location>
        <begin position="1030"/>
        <end position="1061"/>
    </location>
</feature>
<dbReference type="OrthoDB" id="285793at2759"/>
<dbReference type="InterPro" id="IPR003889">
    <property type="entry name" value="FYrich_C"/>
</dbReference>
<comment type="subcellular location">
    <subcellularLocation>
        <location evidence="1">Nucleus</location>
    </subcellularLocation>
</comment>
<dbReference type="PANTHER" id="PTHR22715:SF0">
    <property type="entry name" value="TRANSFORMING GROWTH FACTOR BETA REGULATOR 1"/>
    <property type="match status" value="1"/>
</dbReference>
<dbReference type="Proteomes" id="UP000179807">
    <property type="component" value="Unassembled WGS sequence"/>
</dbReference>
<organism evidence="4 5">
    <name type="scientific">Tritrichomonas foetus</name>
    <dbReference type="NCBI Taxonomy" id="1144522"/>
    <lineage>
        <taxon>Eukaryota</taxon>
        <taxon>Metamonada</taxon>
        <taxon>Parabasalia</taxon>
        <taxon>Tritrichomonadida</taxon>
        <taxon>Tritrichomonadidae</taxon>
        <taxon>Tritrichomonas</taxon>
    </lineage>
</organism>
<dbReference type="Gene3D" id="3.40.50.10810">
    <property type="entry name" value="Tandem AAA-ATPase domain"/>
    <property type="match status" value="1"/>
</dbReference>
<accession>A0A1J4KC43</accession>
<dbReference type="Pfam" id="PF05965">
    <property type="entry name" value="FYRC"/>
    <property type="match status" value="1"/>
</dbReference>
<reference evidence="4" key="1">
    <citation type="submission" date="2016-10" db="EMBL/GenBank/DDBJ databases">
        <authorList>
            <person name="Benchimol M."/>
            <person name="Almeida L.G."/>
            <person name="Vasconcelos A.T."/>
            <person name="Perreira-Neves A."/>
            <person name="Rosa I.A."/>
            <person name="Tasca T."/>
            <person name="Bogo M.R."/>
            <person name="de Souza W."/>
        </authorList>
    </citation>
    <scope>NUCLEOTIDE SEQUENCE [LARGE SCALE GENOMIC DNA]</scope>
    <source>
        <strain evidence="4">K</strain>
    </source>
</reference>
<feature type="compositionally biased region" description="Low complexity" evidence="3">
    <location>
        <begin position="1031"/>
        <end position="1047"/>
    </location>
</feature>
<dbReference type="VEuPathDB" id="TrichDB:TRFO_24755"/>
<dbReference type="GO" id="GO:0005634">
    <property type="term" value="C:nucleus"/>
    <property type="evidence" value="ECO:0007669"/>
    <property type="project" value="UniProtKB-SubCell"/>
</dbReference>
<dbReference type="EMBL" id="MLAK01000707">
    <property type="protein sequence ID" value="OHT07029.1"/>
    <property type="molecule type" value="Genomic_DNA"/>
</dbReference>
<dbReference type="InterPro" id="IPR040092">
    <property type="entry name" value="TBRG1"/>
</dbReference>
<evidence type="ECO:0000256" key="2">
    <source>
        <dbReference type="ARBA" id="ARBA00023242"/>
    </source>
</evidence>
<protein>
    <submittedName>
        <fullName evidence="4">Uncharacterized protein</fullName>
    </submittedName>
</protein>
<dbReference type="InterPro" id="IPR027417">
    <property type="entry name" value="P-loop_NTPase"/>
</dbReference>
<proteinExistence type="predicted"/>
<dbReference type="Pfam" id="PF05964">
    <property type="entry name" value="FYRN"/>
    <property type="match status" value="1"/>
</dbReference>
<gene>
    <name evidence="4" type="ORF">TRFO_24755</name>
</gene>
<dbReference type="Gene3D" id="3.40.50.300">
    <property type="entry name" value="P-loop containing nucleotide triphosphate hydrolases"/>
    <property type="match status" value="1"/>
</dbReference>
<dbReference type="PANTHER" id="PTHR22715">
    <property type="entry name" value="TRANSFORMING GROWTH FACTOR BETA REGULATED GENE 1"/>
    <property type="match status" value="1"/>
</dbReference>
<evidence type="ECO:0000256" key="3">
    <source>
        <dbReference type="SAM" id="MobiDB-lite"/>
    </source>
</evidence>
<dbReference type="PROSITE" id="PS51543">
    <property type="entry name" value="FYRC"/>
    <property type="match status" value="1"/>
</dbReference>
<keyword evidence="2" id="KW-0539">Nucleus</keyword>
<dbReference type="AlphaFoldDB" id="A0A1J4KC43"/>
<keyword evidence="5" id="KW-1185">Reference proteome</keyword>
<dbReference type="GeneID" id="94838636"/>
<name>A0A1J4KC43_9EUKA</name>
<sequence length="1233" mass="142299">MNETQENDDKCPYEQILMYDSHTGKYRVKLFEKKHADSIFLSEEEICSYVEGKTLFNRFLRHKTEFTDVRAYDPIYDKIDTILFQQDDKYLILWCGLGFDSLTWETEVDKKQLNLFLKREKVQYPLKNEDAHAPPLKKLDFVQNYGSLTPTEKMTLNKLISCYNGQRDFLLKENMGIESLNACISFLRILQNDAHEHGPYLIVSDNKRWYDRLRERSEMLPVCYNGNEPSCEKIRELYFQNDSNQINFHVLVISPEKLEHDIQYVSMINYRVAIFHCYNAQQIYKKYTSLDIGMNICIRVVDPTQSAQQLERLTSAFVTKENEELLSSDELRKSQEISNKLQPALQRKMKHGDPQFISPPIQTIDCPLSEIQKKICRSVLTQYSKSPQAAVEKVLRICSHSFLTSFGEYDLGSPDLIESSTKLKVLEEILNNCQQESKTTLIISQFQQMIEYIIDLCDMRDELYIELSTEYDQTDSSFIDIPSVYLYNPKNNKCLPPIENIQCVVIFDGRTGVWNDMMMKHRSSRTPLFNISNVYHLQCRDCCESELLNISESSSFNLKRAETILYTAAVHAFSDFEVPPPSTLLLQEKSDFSPDETNLMTHFIQHNDFSPELEGEIIQGIPPPELSDDEAPPHEWTIHERNLLARGLFRMGFNRWEAIQKTIGLYLPLKVMEKEAMSLIQYVLKASGSSTGYNVIRNYLKKIEEKGPIVKFDPDSIFSNENFLNDLQRKASTLLRRLEFLYYLDNSLGGDSNITPDKVPFYRFGGGNPTEWWTETHDKALAYISFKFGLGMFDHIEEYPDDTFCELFMRIPEFMEYKRLTERAMKLIDAAKKISMSDQKVVEILSNRSSKWPPETQSSIISNILKYGIFEDDQGNRDYDMLADQIQFPDLGGKEIGEYVEELLQQCNQPDSNNGISFTIAQRVIQRVKAMSQLRKLLRTKDRFKEKISKSTRWRSLPKKWNVDMEFLYFEKVEKQGFGNLQDIFQDSELSQIFESGIPSFLLTEEDVVKRINVIHDADEIIPIFNRRVSSTKGSGTSVSSSGSSSNSKKKKKAPSKPTGGIGKKLVVKALKELQRGVRYPYAVTQVSEILSIGTIVTDRPHFHSERYVYPAGYKATRQFADLKHPNNRVTWISEIIDNGGDAPVFRIYPQDDPDTYIEGETPSSPWVIALKTLSDIRGEKGKANTISGPEAFLLSHPSTIYLIQKLPGIKDCVNYVYRPIDGEDNNDEDKDD</sequence>
<evidence type="ECO:0000313" key="4">
    <source>
        <dbReference type="EMBL" id="OHT07029.1"/>
    </source>
</evidence>
<dbReference type="InterPro" id="IPR038718">
    <property type="entry name" value="SNF2-like_sf"/>
</dbReference>
<dbReference type="InterPro" id="IPR003888">
    <property type="entry name" value="FYrich_N"/>
</dbReference>
<dbReference type="Gene3D" id="1.10.10.60">
    <property type="entry name" value="Homeodomain-like"/>
    <property type="match status" value="1"/>
</dbReference>
<dbReference type="SMART" id="SM00542">
    <property type="entry name" value="FYRC"/>
    <property type="match status" value="1"/>
</dbReference>
<evidence type="ECO:0000313" key="5">
    <source>
        <dbReference type="Proteomes" id="UP000179807"/>
    </source>
</evidence>
<dbReference type="GO" id="GO:0051726">
    <property type="term" value="P:regulation of cell cycle"/>
    <property type="evidence" value="ECO:0007669"/>
    <property type="project" value="TreeGrafter"/>
</dbReference>
<dbReference type="PROSITE" id="PS51542">
    <property type="entry name" value="FYRN"/>
    <property type="match status" value="1"/>
</dbReference>
<dbReference type="SMART" id="SM00541">
    <property type="entry name" value="FYRN"/>
    <property type="match status" value="1"/>
</dbReference>
<comment type="caution">
    <text evidence="4">The sequence shown here is derived from an EMBL/GenBank/DDBJ whole genome shotgun (WGS) entry which is preliminary data.</text>
</comment>
<evidence type="ECO:0000256" key="1">
    <source>
        <dbReference type="ARBA" id="ARBA00004123"/>
    </source>
</evidence>
<dbReference type="Gene3D" id="3.30.160.360">
    <property type="match status" value="1"/>
</dbReference>
<dbReference type="RefSeq" id="XP_068360165.1">
    <property type="nucleotide sequence ID" value="XM_068503932.1"/>
</dbReference>